<dbReference type="Pfam" id="PF10021">
    <property type="entry name" value="PARG_cat_microb"/>
    <property type="match status" value="1"/>
</dbReference>
<organism evidence="2 3">
    <name type="scientific">Bullifex porci</name>
    <dbReference type="NCBI Taxonomy" id="2606638"/>
    <lineage>
        <taxon>Bacteria</taxon>
        <taxon>Pseudomonadati</taxon>
        <taxon>Spirochaetota</taxon>
        <taxon>Spirochaetia</taxon>
        <taxon>Spirochaetales</taxon>
        <taxon>Spirochaetaceae</taxon>
        <taxon>Bullifex</taxon>
    </lineage>
</organism>
<dbReference type="PANTHER" id="PTHR35596">
    <property type="entry name" value="DUF2263 DOMAIN-CONTAINING PROTEIN"/>
    <property type="match status" value="1"/>
</dbReference>
<reference evidence="2 3" key="1">
    <citation type="submission" date="2019-08" db="EMBL/GenBank/DDBJ databases">
        <title>In-depth cultivation of the pig gut microbiome towards novel bacterial diversity and tailored functional studies.</title>
        <authorList>
            <person name="Wylensek D."/>
            <person name="Hitch T.C.A."/>
            <person name="Clavel T."/>
        </authorList>
    </citation>
    <scope>NUCLEOTIDE SEQUENCE [LARGE SCALE GENOMIC DNA]</scope>
    <source>
        <strain evidence="2 3">NM-380-WT-3C1</strain>
    </source>
</reference>
<accession>A0A7X2PDM8</accession>
<gene>
    <name evidence="2" type="ORF">FYJ80_06685</name>
</gene>
<sequence length="268" mass="30133">MNRHQRVEVFNSTIRKISTDKGLKESLIYSIKEQKVIKDFIPLDSLPSPNKSGIIRLSRDRSFQAACRHSDKYVATLNFASWTNPGGGVESGSAAQEESLCRISTLFPALNDERMMKEFYYPHRASSLKGIYNDDVIYTPDVTIFREDDDNMNFLTPDKWTRSDVITCAAPNLLAIKSLELIDLESIFRNRFSKVLSISYQNNASCVVLGAFGCGVFGNDPHLVAKATVDVLSKFRAYFDIIEVPVFCGADTSNYDAFEKVFSAFDIL</sequence>
<dbReference type="SUPFAM" id="SSF52949">
    <property type="entry name" value="Macro domain-like"/>
    <property type="match status" value="1"/>
</dbReference>
<evidence type="ECO:0000259" key="1">
    <source>
        <dbReference type="Pfam" id="PF10021"/>
    </source>
</evidence>
<dbReference type="PANTHER" id="PTHR35596:SF1">
    <property type="entry name" value="MICROBIAL-TYPE PARG CATALYTIC DOMAIN-CONTAINING PROTEIN"/>
    <property type="match status" value="1"/>
</dbReference>
<dbReference type="NCBIfam" id="TIGR02452">
    <property type="entry name" value="TIGR02452 family protein"/>
    <property type="match status" value="1"/>
</dbReference>
<dbReference type="Proteomes" id="UP000460549">
    <property type="component" value="Unassembled WGS sequence"/>
</dbReference>
<dbReference type="InterPro" id="IPR012664">
    <property type="entry name" value="CHP02452"/>
</dbReference>
<dbReference type="InterPro" id="IPR019261">
    <property type="entry name" value="PARG_cat_microbial"/>
</dbReference>
<dbReference type="AlphaFoldDB" id="A0A7X2PDM8"/>
<dbReference type="RefSeq" id="WP_154425439.1">
    <property type="nucleotide sequence ID" value="NZ_VUNN01000011.1"/>
</dbReference>
<evidence type="ECO:0000313" key="3">
    <source>
        <dbReference type="Proteomes" id="UP000460549"/>
    </source>
</evidence>
<feature type="domain" description="Microbial-type PARG catalytic" evidence="1">
    <location>
        <begin position="26"/>
        <end position="147"/>
    </location>
</feature>
<proteinExistence type="predicted"/>
<comment type="caution">
    <text evidence="2">The sequence shown here is derived from an EMBL/GenBank/DDBJ whole genome shotgun (WGS) entry which is preliminary data.</text>
</comment>
<dbReference type="Gene3D" id="3.40.220.10">
    <property type="entry name" value="Leucine Aminopeptidase, subunit E, domain 1"/>
    <property type="match status" value="1"/>
</dbReference>
<evidence type="ECO:0000313" key="2">
    <source>
        <dbReference type="EMBL" id="MSU06468.1"/>
    </source>
</evidence>
<protein>
    <submittedName>
        <fullName evidence="2">TIGR02452 family protein</fullName>
    </submittedName>
</protein>
<keyword evidence="3" id="KW-1185">Reference proteome</keyword>
<dbReference type="EMBL" id="VUNN01000011">
    <property type="protein sequence ID" value="MSU06468.1"/>
    <property type="molecule type" value="Genomic_DNA"/>
</dbReference>
<name>A0A7X2PDM8_9SPIO</name>
<dbReference type="InterPro" id="IPR043472">
    <property type="entry name" value="Macro_dom-like"/>
</dbReference>